<dbReference type="EMBL" id="FR824195">
    <property type="protein sequence ID" value="CCA22311.1"/>
    <property type="molecule type" value="Genomic_DNA"/>
</dbReference>
<reference evidence="2" key="2">
    <citation type="submission" date="2011-02" db="EMBL/GenBank/DDBJ databases">
        <authorList>
            <person name="MacLean D."/>
        </authorList>
    </citation>
    <scope>NUCLEOTIDE SEQUENCE</scope>
</reference>
<feature type="compositionally biased region" description="Polar residues" evidence="1">
    <location>
        <begin position="219"/>
        <end position="228"/>
    </location>
</feature>
<feature type="compositionally biased region" description="Polar residues" evidence="1">
    <location>
        <begin position="1"/>
        <end position="19"/>
    </location>
</feature>
<proteinExistence type="predicted"/>
<sequence>MECKFEQNSSVKTPSSPSRMPNEKSSVHYGKTMLTPRLEQLARPRSMCLSRSRARSSASDTPIMLPKRAHSISHMTLPPPRTRAASTGLPGRDATIKHSQSLSNISYSHVQSRYLQYDTSGVFAKQAEEQYQRRKRLENENALKSYKRQQDLQQLRMDLETQRRDEMREKLQRGSELHQFKQRILDAYPLGKEQFMPRIPNLCSRSFATQAINPISACTTKSTASTDLTQEDESDEGDDRNQENLSCFLDLELSSISSETSHDSDCQLEPFFIL</sequence>
<protein>
    <submittedName>
        <fullName evidence="2">AlNc14C150G7497 protein</fullName>
    </submittedName>
</protein>
<dbReference type="HOGENOM" id="CLU_1017144_0_0_1"/>
<name>F0WLY4_9STRA</name>
<evidence type="ECO:0000256" key="1">
    <source>
        <dbReference type="SAM" id="MobiDB-lite"/>
    </source>
</evidence>
<gene>
    <name evidence="2" type="primary">AlNc14C150G7497</name>
    <name evidence="2" type="ORF">ALNC14_084540</name>
</gene>
<accession>F0WLY4</accession>
<feature type="region of interest" description="Disordered" evidence="1">
    <location>
        <begin position="219"/>
        <end position="241"/>
    </location>
</feature>
<feature type="region of interest" description="Disordered" evidence="1">
    <location>
        <begin position="1"/>
        <end position="30"/>
    </location>
</feature>
<feature type="compositionally biased region" description="Acidic residues" evidence="1">
    <location>
        <begin position="229"/>
        <end position="238"/>
    </location>
</feature>
<organism evidence="2">
    <name type="scientific">Albugo laibachii Nc14</name>
    <dbReference type="NCBI Taxonomy" id="890382"/>
    <lineage>
        <taxon>Eukaryota</taxon>
        <taxon>Sar</taxon>
        <taxon>Stramenopiles</taxon>
        <taxon>Oomycota</taxon>
        <taxon>Peronosporomycetes</taxon>
        <taxon>Albuginales</taxon>
        <taxon>Albuginaceae</taxon>
        <taxon>Albugo</taxon>
    </lineage>
</organism>
<dbReference type="AlphaFoldDB" id="F0WLY4"/>
<reference evidence="2" key="1">
    <citation type="journal article" date="2011" name="PLoS Biol.">
        <title>Gene gain and loss during evolution of obligate parasitism in the white rust pathogen of Arabidopsis thaliana.</title>
        <authorList>
            <person name="Kemen E."/>
            <person name="Gardiner A."/>
            <person name="Schultz-Larsen T."/>
            <person name="Kemen A.C."/>
            <person name="Balmuth A.L."/>
            <person name="Robert-Seilaniantz A."/>
            <person name="Bailey K."/>
            <person name="Holub E."/>
            <person name="Studholme D.J."/>
            <person name="Maclean D."/>
            <person name="Jones J.D."/>
        </authorList>
    </citation>
    <scope>NUCLEOTIDE SEQUENCE</scope>
</reference>
<evidence type="ECO:0000313" key="2">
    <source>
        <dbReference type="EMBL" id="CCA22311.1"/>
    </source>
</evidence>